<dbReference type="InterPro" id="IPR023845">
    <property type="entry name" value="DUF3817_TM"/>
</dbReference>
<protein>
    <submittedName>
        <fullName evidence="8">DUF3817 domain-containing protein</fullName>
    </submittedName>
</protein>
<name>A0A6M1RBR1_9ACTN</name>
<evidence type="ECO:0000256" key="4">
    <source>
        <dbReference type="ARBA" id="ARBA00022989"/>
    </source>
</evidence>
<feature type="transmembrane region" description="Helical" evidence="6">
    <location>
        <begin position="44"/>
        <end position="66"/>
    </location>
</feature>
<dbReference type="PANTHER" id="PTHR40077">
    <property type="entry name" value="MEMBRANE PROTEIN-RELATED"/>
    <property type="match status" value="1"/>
</dbReference>
<keyword evidence="3 6" id="KW-0812">Transmembrane</keyword>
<evidence type="ECO:0000256" key="1">
    <source>
        <dbReference type="ARBA" id="ARBA00004651"/>
    </source>
</evidence>
<keyword evidence="9" id="KW-1185">Reference proteome</keyword>
<dbReference type="AlphaFoldDB" id="A0A6M1RBR1"/>
<comment type="subcellular location">
    <subcellularLocation>
        <location evidence="1">Cell membrane</location>
        <topology evidence="1">Multi-pass membrane protein</topology>
    </subcellularLocation>
</comment>
<evidence type="ECO:0000313" key="9">
    <source>
        <dbReference type="Proteomes" id="UP000483261"/>
    </source>
</evidence>
<feature type="transmembrane region" description="Helical" evidence="6">
    <location>
        <begin position="12"/>
        <end position="32"/>
    </location>
</feature>
<keyword evidence="4 6" id="KW-1133">Transmembrane helix</keyword>
<sequence>MNKLFGTYKVLAYVVGVLLLVGTISSLFKYLLPEGTALQSFGEAMTPLWVAHGWIFIVYVIVAFLLTQKAKWTIPEFLLMMIAGLIPGLIFWVERRVADRIAPKLADAAS</sequence>
<dbReference type="GO" id="GO:0005886">
    <property type="term" value="C:plasma membrane"/>
    <property type="evidence" value="ECO:0007669"/>
    <property type="project" value="UniProtKB-SubCell"/>
</dbReference>
<evidence type="ECO:0000313" key="8">
    <source>
        <dbReference type="EMBL" id="NGN94998.1"/>
    </source>
</evidence>
<evidence type="ECO:0000256" key="3">
    <source>
        <dbReference type="ARBA" id="ARBA00022692"/>
    </source>
</evidence>
<feature type="domain" description="DUF3817" evidence="7">
    <location>
        <begin position="7"/>
        <end position="97"/>
    </location>
</feature>
<comment type="caution">
    <text evidence="8">The sequence shown here is derived from an EMBL/GenBank/DDBJ whole genome shotgun (WGS) entry which is preliminary data.</text>
</comment>
<evidence type="ECO:0000256" key="6">
    <source>
        <dbReference type="SAM" id="Phobius"/>
    </source>
</evidence>
<dbReference type="Pfam" id="PF12823">
    <property type="entry name" value="DUF3817"/>
    <property type="match status" value="1"/>
</dbReference>
<dbReference type="Proteomes" id="UP000483261">
    <property type="component" value="Unassembled WGS sequence"/>
</dbReference>
<proteinExistence type="predicted"/>
<reference evidence="8 9" key="1">
    <citation type="submission" date="2020-02" db="EMBL/GenBank/DDBJ databases">
        <title>Whole-genome analyses of novel actinobacteria.</title>
        <authorList>
            <person name="Sahin N."/>
        </authorList>
    </citation>
    <scope>NUCLEOTIDE SEQUENCE [LARGE SCALE GENOMIC DNA]</scope>
    <source>
        <strain evidence="8 9">KC13</strain>
    </source>
</reference>
<dbReference type="RefSeq" id="WP_165112684.1">
    <property type="nucleotide sequence ID" value="NZ_JAALAA010000019.1"/>
</dbReference>
<dbReference type="EMBL" id="JAALAA010000019">
    <property type="protein sequence ID" value="NGN94998.1"/>
    <property type="molecule type" value="Genomic_DNA"/>
</dbReference>
<accession>A0A6M1RBR1</accession>
<evidence type="ECO:0000256" key="2">
    <source>
        <dbReference type="ARBA" id="ARBA00022475"/>
    </source>
</evidence>
<keyword evidence="2" id="KW-1003">Cell membrane</keyword>
<feature type="transmembrane region" description="Helical" evidence="6">
    <location>
        <begin position="72"/>
        <end position="93"/>
    </location>
</feature>
<gene>
    <name evidence="8" type="ORF">G5C66_19945</name>
</gene>
<dbReference type="PANTHER" id="PTHR40077:SF2">
    <property type="entry name" value="MEMBRANE PROTEIN"/>
    <property type="match status" value="1"/>
</dbReference>
<keyword evidence="5 6" id="KW-0472">Membrane</keyword>
<organism evidence="8 9">
    <name type="scientific">Nocardioides turkmenicus</name>
    <dbReference type="NCBI Taxonomy" id="2711220"/>
    <lineage>
        <taxon>Bacteria</taxon>
        <taxon>Bacillati</taxon>
        <taxon>Actinomycetota</taxon>
        <taxon>Actinomycetes</taxon>
        <taxon>Propionibacteriales</taxon>
        <taxon>Nocardioidaceae</taxon>
        <taxon>Nocardioides</taxon>
    </lineage>
</organism>
<dbReference type="NCBIfam" id="TIGR03954">
    <property type="entry name" value="integ_memb_HG"/>
    <property type="match status" value="1"/>
</dbReference>
<evidence type="ECO:0000259" key="7">
    <source>
        <dbReference type="Pfam" id="PF12823"/>
    </source>
</evidence>
<evidence type="ECO:0000256" key="5">
    <source>
        <dbReference type="ARBA" id="ARBA00023136"/>
    </source>
</evidence>